<dbReference type="HOGENOM" id="CLU_190520_0_0_9"/>
<dbReference type="EMBL" id="ACEC01000115">
    <property type="protein sequence ID" value="EEG29157.1"/>
    <property type="molecule type" value="Genomic_DNA"/>
</dbReference>
<dbReference type="InterPro" id="IPR002686">
    <property type="entry name" value="Transposase_17"/>
</dbReference>
<gene>
    <name evidence="2" type="ORF">CLOSTMETH_03270</name>
</gene>
<dbReference type="InterPro" id="IPR036515">
    <property type="entry name" value="Transposase_17_sf"/>
</dbReference>
<evidence type="ECO:0000313" key="2">
    <source>
        <dbReference type="EMBL" id="EEG29157.1"/>
    </source>
</evidence>
<dbReference type="GO" id="GO:0003677">
    <property type="term" value="F:DNA binding"/>
    <property type="evidence" value="ECO:0007669"/>
    <property type="project" value="InterPro"/>
</dbReference>
<dbReference type="Gene3D" id="3.30.70.1290">
    <property type="entry name" value="Transposase IS200-like"/>
    <property type="match status" value="1"/>
</dbReference>
<reference evidence="2 3" key="1">
    <citation type="submission" date="2009-01" db="EMBL/GenBank/DDBJ databases">
        <authorList>
            <person name="Fulton L."/>
            <person name="Clifton S."/>
            <person name="Fulton B."/>
            <person name="Xu J."/>
            <person name="Minx P."/>
            <person name="Pepin K.H."/>
            <person name="Johnson M."/>
            <person name="Bhonagiri V."/>
            <person name="Nash W.E."/>
            <person name="Mardis E.R."/>
            <person name="Wilson R.K."/>
        </authorList>
    </citation>
    <scope>NUCLEOTIDE SEQUENCE [LARGE SCALE GENOMIC DNA]</scope>
    <source>
        <strain evidence="2 3">DSM 5476</strain>
    </source>
</reference>
<dbReference type="SUPFAM" id="SSF143422">
    <property type="entry name" value="Transposase IS200-like"/>
    <property type="match status" value="1"/>
</dbReference>
<dbReference type="STRING" id="537013.CLOSTMETH_03270"/>
<dbReference type="Proteomes" id="UP000003340">
    <property type="component" value="Unassembled WGS sequence"/>
</dbReference>
<dbReference type="Pfam" id="PF01797">
    <property type="entry name" value="Y1_Tnp"/>
    <property type="match status" value="1"/>
</dbReference>
<comment type="caution">
    <text evidence="2">The sequence shown here is derived from an EMBL/GenBank/DDBJ whole genome shotgun (WGS) entry which is preliminary data.</text>
</comment>
<organism evidence="2 3">
    <name type="scientific">[Clostridium] methylpentosum DSM 5476</name>
    <dbReference type="NCBI Taxonomy" id="537013"/>
    <lineage>
        <taxon>Bacteria</taxon>
        <taxon>Bacillati</taxon>
        <taxon>Bacillota</taxon>
        <taxon>Clostridia</taxon>
        <taxon>Eubacteriales</taxon>
        <taxon>Oscillospiraceae</taxon>
        <taxon>Oscillospiraceae incertae sedis</taxon>
    </lineage>
</organism>
<feature type="domain" description="Transposase IS200-like" evidence="1">
    <location>
        <begin position="29"/>
        <end position="74"/>
    </location>
</feature>
<dbReference type="GO" id="GO:0006313">
    <property type="term" value="P:DNA transposition"/>
    <property type="evidence" value="ECO:0007669"/>
    <property type="project" value="InterPro"/>
</dbReference>
<dbReference type="GO" id="GO:0004803">
    <property type="term" value="F:transposase activity"/>
    <property type="evidence" value="ECO:0007669"/>
    <property type="project" value="InterPro"/>
</dbReference>
<evidence type="ECO:0000259" key="1">
    <source>
        <dbReference type="Pfam" id="PF01797"/>
    </source>
</evidence>
<keyword evidence="3" id="KW-1185">Reference proteome</keyword>
<protein>
    <recommendedName>
        <fullName evidence="1">Transposase IS200-like domain-containing protein</fullName>
    </recommendedName>
</protein>
<evidence type="ECO:0000313" key="3">
    <source>
        <dbReference type="Proteomes" id="UP000003340"/>
    </source>
</evidence>
<proteinExistence type="predicted"/>
<sequence>MTFPYSEVCNLDKCSICLKAPEKSFLGGKAVRDRGILRKLSDWKKIKIIEAEVCSDHGHMLVENSPKVAVSRFME</sequence>
<accession>C0EH70</accession>
<dbReference type="AlphaFoldDB" id="C0EH70"/>
<name>C0EH70_9FIRM</name>
<reference evidence="2 3" key="2">
    <citation type="submission" date="2009-02" db="EMBL/GenBank/DDBJ databases">
        <title>Draft genome sequence of Clostridium methylpentosum (DSM 5476).</title>
        <authorList>
            <person name="Sudarsanam P."/>
            <person name="Ley R."/>
            <person name="Guruge J."/>
            <person name="Turnbaugh P.J."/>
            <person name="Mahowald M."/>
            <person name="Liep D."/>
            <person name="Gordon J."/>
        </authorList>
    </citation>
    <scope>NUCLEOTIDE SEQUENCE [LARGE SCALE GENOMIC DNA]</scope>
    <source>
        <strain evidence="2 3">DSM 5476</strain>
    </source>
</reference>